<evidence type="ECO:0000256" key="1">
    <source>
        <dbReference type="SAM" id="MobiDB-lite"/>
    </source>
</evidence>
<protein>
    <submittedName>
        <fullName evidence="2">Uncharacterized protein</fullName>
    </submittedName>
</protein>
<dbReference type="EMBL" id="HBHR01016314">
    <property type="protein sequence ID" value="CAD9867641.1"/>
    <property type="molecule type" value="Transcribed_RNA"/>
</dbReference>
<feature type="region of interest" description="Disordered" evidence="1">
    <location>
        <begin position="1"/>
        <end position="26"/>
    </location>
</feature>
<feature type="compositionally biased region" description="Basic residues" evidence="1">
    <location>
        <begin position="1"/>
        <end position="10"/>
    </location>
</feature>
<feature type="compositionally biased region" description="Basic and acidic residues" evidence="1">
    <location>
        <begin position="161"/>
        <end position="181"/>
    </location>
</feature>
<evidence type="ECO:0000313" key="2">
    <source>
        <dbReference type="EMBL" id="CAD9867641.1"/>
    </source>
</evidence>
<dbReference type="AlphaFoldDB" id="A0A7S2V1F6"/>
<organism evidence="2">
    <name type="scientific">Fibrocapsa japonica</name>
    <dbReference type="NCBI Taxonomy" id="94617"/>
    <lineage>
        <taxon>Eukaryota</taxon>
        <taxon>Sar</taxon>
        <taxon>Stramenopiles</taxon>
        <taxon>Ochrophyta</taxon>
        <taxon>Raphidophyceae</taxon>
        <taxon>Chattonellales</taxon>
        <taxon>Chattonellaceae</taxon>
        <taxon>Fibrocapsa</taxon>
    </lineage>
</organism>
<proteinExistence type="predicted"/>
<name>A0A7S2V1F6_9STRA</name>
<feature type="compositionally biased region" description="Basic and acidic residues" evidence="1">
    <location>
        <begin position="93"/>
        <end position="126"/>
    </location>
</feature>
<sequence length="230" mass="28013">MEKMRKRKMRERREGTDGGAISGLDLESMMDENGMVNGVFNAEDFGGDEFGMADREERMRHREEMQEMRRRDRRRRELDDDDDEYEFDEERYEESRAMREKHQQELRERLSKMSEEHKNRALDRAEKLRTRAENAGFEEDELQEILSLIQKFTEETVEIEDRRQERRRLMGDRDRDERPDVENVVSEMTELADRNRANMELRHEIDSRVREQERERMRLDSAARRMDMGL</sequence>
<feature type="region of interest" description="Disordered" evidence="1">
    <location>
        <begin position="161"/>
        <end position="183"/>
    </location>
</feature>
<feature type="region of interest" description="Disordered" evidence="1">
    <location>
        <begin position="53"/>
        <end position="126"/>
    </location>
</feature>
<reference evidence="2" key="1">
    <citation type="submission" date="2021-01" db="EMBL/GenBank/DDBJ databases">
        <authorList>
            <person name="Corre E."/>
            <person name="Pelletier E."/>
            <person name="Niang G."/>
            <person name="Scheremetjew M."/>
            <person name="Finn R."/>
            <person name="Kale V."/>
            <person name="Holt S."/>
            <person name="Cochrane G."/>
            <person name="Meng A."/>
            <person name="Brown T."/>
            <person name="Cohen L."/>
        </authorList>
    </citation>
    <scope>NUCLEOTIDE SEQUENCE</scope>
    <source>
        <strain evidence="2">CCMP1661</strain>
    </source>
</reference>
<feature type="compositionally biased region" description="Basic and acidic residues" evidence="1">
    <location>
        <begin position="53"/>
        <end position="78"/>
    </location>
</feature>
<gene>
    <name evidence="2" type="ORF">FJAP1339_LOCUS8154</name>
</gene>
<feature type="compositionally biased region" description="Acidic residues" evidence="1">
    <location>
        <begin position="79"/>
        <end position="92"/>
    </location>
</feature>
<accession>A0A7S2V1F6</accession>
<feature type="region of interest" description="Disordered" evidence="1">
    <location>
        <begin position="203"/>
        <end position="230"/>
    </location>
</feature>